<protein>
    <recommendedName>
        <fullName evidence="10">Protein ARV</fullName>
    </recommendedName>
</protein>
<comment type="caution">
    <text evidence="11">The sequence shown here is derived from an EMBL/GenBank/DDBJ whole genome shotgun (WGS) entry which is preliminary data.</text>
</comment>
<comment type="function">
    <text evidence="10">Mediator of sterol homeostasis involved in sterol uptake, trafficking and distribution into membranes.</text>
</comment>
<keyword evidence="3 10" id="KW-0813">Transport</keyword>
<dbReference type="Proteomes" id="UP000288805">
    <property type="component" value="Unassembled WGS sequence"/>
</dbReference>
<dbReference type="GO" id="GO:0097036">
    <property type="term" value="P:regulation of plasma membrane sterol distribution"/>
    <property type="evidence" value="ECO:0007669"/>
    <property type="project" value="UniProtKB-UniRule"/>
</dbReference>
<organism evidence="11 12">
    <name type="scientific">Vitis vinifera</name>
    <name type="common">Grape</name>
    <dbReference type="NCBI Taxonomy" id="29760"/>
    <lineage>
        <taxon>Eukaryota</taxon>
        <taxon>Viridiplantae</taxon>
        <taxon>Streptophyta</taxon>
        <taxon>Embryophyta</taxon>
        <taxon>Tracheophyta</taxon>
        <taxon>Spermatophyta</taxon>
        <taxon>Magnoliopsida</taxon>
        <taxon>eudicotyledons</taxon>
        <taxon>Gunneridae</taxon>
        <taxon>Pentapetalae</taxon>
        <taxon>rosids</taxon>
        <taxon>Vitales</taxon>
        <taxon>Vitaceae</taxon>
        <taxon>Viteae</taxon>
        <taxon>Vitis</taxon>
    </lineage>
</organism>
<dbReference type="PANTHER" id="PTHR14467">
    <property type="entry name" value="ARV1"/>
    <property type="match status" value="1"/>
</dbReference>
<comment type="subcellular location">
    <subcellularLocation>
        <location evidence="1 10">Endoplasmic reticulum membrane</location>
        <topology evidence="1 10">Multi-pass membrane protein</topology>
    </subcellularLocation>
</comment>
<comment type="function">
    <text evidence="10">Regulates also the sphingolipid metabolism.</text>
</comment>
<keyword evidence="10" id="KW-0746">Sphingolipid metabolism</keyword>
<feature type="transmembrane region" description="Helical" evidence="10">
    <location>
        <begin position="199"/>
        <end position="222"/>
    </location>
</feature>
<evidence type="ECO:0000256" key="4">
    <source>
        <dbReference type="ARBA" id="ARBA00022692"/>
    </source>
</evidence>
<reference evidence="11 12" key="1">
    <citation type="journal article" date="2018" name="PLoS Genet.">
        <title>Population sequencing reveals clonal diversity and ancestral inbreeding in the grapevine cultivar Chardonnay.</title>
        <authorList>
            <person name="Roach M.J."/>
            <person name="Johnson D.L."/>
            <person name="Bohlmann J."/>
            <person name="van Vuuren H.J."/>
            <person name="Jones S.J."/>
            <person name="Pretorius I.S."/>
            <person name="Schmidt S.A."/>
            <person name="Borneman A.R."/>
        </authorList>
    </citation>
    <scope>NUCLEOTIDE SEQUENCE [LARGE SCALE GENOMIC DNA]</scope>
    <source>
        <strain evidence="12">cv. Chardonnay</strain>
        <tissue evidence="11">Leaf</tissue>
    </source>
</reference>
<evidence type="ECO:0000256" key="7">
    <source>
        <dbReference type="ARBA" id="ARBA00023055"/>
    </source>
</evidence>
<keyword evidence="5 10" id="KW-0256">Endoplasmic reticulum</keyword>
<dbReference type="PANTHER" id="PTHR14467:SF0">
    <property type="entry name" value="PROTEIN ARV1"/>
    <property type="match status" value="1"/>
</dbReference>
<evidence type="ECO:0000313" key="11">
    <source>
        <dbReference type="EMBL" id="RVW85136.1"/>
    </source>
</evidence>
<dbReference type="GO" id="GO:0005789">
    <property type="term" value="C:endoplasmic reticulum membrane"/>
    <property type="evidence" value="ECO:0007669"/>
    <property type="project" value="UniProtKB-SubCell"/>
</dbReference>
<comment type="similarity">
    <text evidence="2 10">Belongs to the ARV1 family.</text>
</comment>
<dbReference type="EMBL" id="QGNW01000207">
    <property type="protein sequence ID" value="RVW85136.1"/>
    <property type="molecule type" value="Genomic_DNA"/>
</dbReference>
<name>A0A438HL18_VITVI</name>
<dbReference type="GO" id="GO:0016125">
    <property type="term" value="P:sterol metabolic process"/>
    <property type="evidence" value="ECO:0007669"/>
    <property type="project" value="UniProtKB-UniRule"/>
</dbReference>
<dbReference type="AlphaFoldDB" id="A0A438HL18"/>
<keyword evidence="7 10" id="KW-0445">Lipid transport</keyword>
<evidence type="ECO:0000256" key="10">
    <source>
        <dbReference type="RuleBase" id="RU368065"/>
    </source>
</evidence>
<dbReference type="GO" id="GO:0032366">
    <property type="term" value="P:intracellular sterol transport"/>
    <property type="evidence" value="ECO:0007669"/>
    <property type="project" value="UniProtKB-UniRule"/>
</dbReference>
<accession>A0A438HL18</accession>
<evidence type="ECO:0000256" key="5">
    <source>
        <dbReference type="ARBA" id="ARBA00022824"/>
    </source>
</evidence>
<keyword evidence="4 10" id="KW-0812">Transmembrane</keyword>
<feature type="transmembrane region" description="Helical" evidence="10">
    <location>
        <begin position="12"/>
        <end position="36"/>
    </location>
</feature>
<gene>
    <name evidence="11" type="ORF">CK203_032946</name>
</gene>
<dbReference type="GO" id="GO:0006665">
    <property type="term" value="P:sphingolipid metabolic process"/>
    <property type="evidence" value="ECO:0007669"/>
    <property type="project" value="UniProtKB-UniRule"/>
</dbReference>
<evidence type="ECO:0000256" key="9">
    <source>
        <dbReference type="ARBA" id="ARBA00023136"/>
    </source>
</evidence>
<keyword evidence="8 10" id="KW-0443">Lipid metabolism</keyword>
<feature type="transmembrane region" description="Helical" evidence="10">
    <location>
        <begin position="143"/>
        <end position="163"/>
    </location>
</feature>
<evidence type="ECO:0000256" key="6">
    <source>
        <dbReference type="ARBA" id="ARBA00022989"/>
    </source>
</evidence>
<evidence type="ECO:0000256" key="8">
    <source>
        <dbReference type="ARBA" id="ARBA00023098"/>
    </source>
</evidence>
<proteinExistence type="inferred from homology"/>
<evidence type="ECO:0000256" key="2">
    <source>
        <dbReference type="ARBA" id="ARBA00009187"/>
    </source>
</evidence>
<dbReference type="InterPro" id="IPR007290">
    <property type="entry name" value="Arv1"/>
</dbReference>
<keyword evidence="6 10" id="KW-1133">Transmembrane helix</keyword>
<evidence type="ECO:0000256" key="1">
    <source>
        <dbReference type="ARBA" id="ARBA00004477"/>
    </source>
</evidence>
<dbReference type="Pfam" id="PF04161">
    <property type="entry name" value="Arv1"/>
    <property type="match status" value="1"/>
</dbReference>
<evidence type="ECO:0000313" key="12">
    <source>
        <dbReference type="Proteomes" id="UP000288805"/>
    </source>
</evidence>
<keyword evidence="9 10" id="KW-0472">Membrane</keyword>
<sequence length="284" mass="32517">MDSLLWQTQFPTVIAGFIVEVSFGVSSFGCMILVLTRSEEEWGLSMSFSSLFWRFSKVYTDGCLVWELGFSFYFPSCNKEFAQHSWWSLQTIHHNGTDGDEGDEAVSLVQVEGDEGQIRPKRMWIGHWQFVSFFSKLHRYKNLLLAILISSYFKIFLIAMMVWELPSSVIFIIDVFVLSSNTVALKGQKYSPNLNQLHVLWLLTKVAIDFMLALITSLFSFVPVVTGSGMSRCAETCFVAHAVKLFVSQLTVFHSSRFLQDSKYLLVKCQFIACKHCFGFEFNL</sequence>
<evidence type="ECO:0000256" key="3">
    <source>
        <dbReference type="ARBA" id="ARBA00022448"/>
    </source>
</evidence>